<accession>A0ABX0XSP5</accession>
<keyword evidence="2" id="KW-1185">Reference proteome</keyword>
<sequence>MSGVFDRVKKMLDEHDQQVDRALDKVREQIGKSTKNQYRDEIDNAVQFAKDHTGEGDTTK</sequence>
<evidence type="ECO:0000313" key="1">
    <source>
        <dbReference type="EMBL" id="NJC69031.1"/>
    </source>
</evidence>
<dbReference type="InterPro" id="IPR028037">
    <property type="entry name" value="Antitoxin_Rv0909/MT0933"/>
</dbReference>
<protein>
    <submittedName>
        <fullName evidence="1">Antitoxin</fullName>
    </submittedName>
</protein>
<comment type="caution">
    <text evidence="1">The sequence shown here is derived from an EMBL/GenBank/DDBJ whole genome shotgun (WGS) entry which is preliminary data.</text>
</comment>
<proteinExistence type="predicted"/>
<dbReference type="Pfam" id="PF14013">
    <property type="entry name" value="MT0933_antitox"/>
    <property type="match status" value="1"/>
</dbReference>
<organism evidence="1 2">
    <name type="scientific">Planosporangium thailandense</name>
    <dbReference type="NCBI Taxonomy" id="765197"/>
    <lineage>
        <taxon>Bacteria</taxon>
        <taxon>Bacillati</taxon>
        <taxon>Actinomycetota</taxon>
        <taxon>Actinomycetes</taxon>
        <taxon>Micromonosporales</taxon>
        <taxon>Micromonosporaceae</taxon>
        <taxon>Planosporangium</taxon>
    </lineage>
</organism>
<dbReference type="Proteomes" id="UP000722989">
    <property type="component" value="Unassembled WGS sequence"/>
</dbReference>
<evidence type="ECO:0000313" key="2">
    <source>
        <dbReference type="Proteomes" id="UP000722989"/>
    </source>
</evidence>
<name>A0ABX0XSP5_9ACTN</name>
<gene>
    <name evidence="1" type="ORF">HC031_04730</name>
</gene>
<dbReference type="EMBL" id="JAATVY010000002">
    <property type="protein sequence ID" value="NJC69031.1"/>
    <property type="molecule type" value="Genomic_DNA"/>
</dbReference>
<dbReference type="RefSeq" id="WP_167923892.1">
    <property type="nucleotide sequence ID" value="NZ_JAATVY010000002.1"/>
</dbReference>
<reference evidence="1 2" key="1">
    <citation type="submission" date="2020-03" db="EMBL/GenBank/DDBJ databases">
        <title>WGS of the type strain of Planosporangium spp.</title>
        <authorList>
            <person name="Thawai C."/>
        </authorList>
    </citation>
    <scope>NUCLEOTIDE SEQUENCE [LARGE SCALE GENOMIC DNA]</scope>
    <source>
        <strain evidence="1 2">TBRC 5610</strain>
    </source>
</reference>